<feature type="domain" description="Nudix hydrolase" evidence="3">
    <location>
        <begin position="4"/>
        <end position="136"/>
    </location>
</feature>
<sequence length="141" mass="16248">MEDLTIIAAGGIVKNRNGEILMIYRRGYWDLPKGKQDDGETIEACALREVREETGLQDLQIDRFIATTRHRYYDDKFTQKNVVKITHWYAMSVPGTPELQPQAEEDIEMAEWAGKEKVEAYLHQTYDNIKEVICAYFASAA</sequence>
<evidence type="ECO:0000256" key="1">
    <source>
        <dbReference type="ARBA" id="ARBA00022801"/>
    </source>
</evidence>
<gene>
    <name evidence="4" type="ORF">OD355_05770</name>
</gene>
<dbReference type="Gene3D" id="3.90.79.10">
    <property type="entry name" value="Nucleoside Triphosphate Pyrophosphohydrolase"/>
    <property type="match status" value="1"/>
</dbReference>
<dbReference type="InterPro" id="IPR015797">
    <property type="entry name" value="NUDIX_hydrolase-like_dom_sf"/>
</dbReference>
<dbReference type="GO" id="GO:0016787">
    <property type="term" value="F:hydrolase activity"/>
    <property type="evidence" value="ECO:0007669"/>
    <property type="project" value="UniProtKB-KW"/>
</dbReference>
<dbReference type="PROSITE" id="PS00893">
    <property type="entry name" value="NUDIX_BOX"/>
    <property type="match status" value="1"/>
</dbReference>
<organism evidence="4 5">
    <name type="scientific">Haoranjiania flava</name>
    <dbReference type="NCBI Taxonomy" id="1856322"/>
    <lineage>
        <taxon>Bacteria</taxon>
        <taxon>Pseudomonadati</taxon>
        <taxon>Bacteroidota</taxon>
        <taxon>Chitinophagia</taxon>
        <taxon>Chitinophagales</taxon>
        <taxon>Chitinophagaceae</taxon>
        <taxon>Haoranjiania</taxon>
    </lineage>
</organism>
<keyword evidence="5" id="KW-1185">Reference proteome</keyword>
<reference evidence="4" key="1">
    <citation type="submission" date="2022-10" db="EMBL/GenBank/DDBJ databases">
        <authorList>
            <person name="Kim H.S."/>
            <person name="Kim J.-S."/>
            <person name="Suh M.K."/>
            <person name="Eom M.K."/>
            <person name="Lee J.-S."/>
        </authorList>
    </citation>
    <scope>NUCLEOTIDE SEQUENCE</scope>
    <source>
        <strain evidence="4">LIP-5</strain>
    </source>
</reference>
<dbReference type="PANTHER" id="PTHR43736">
    <property type="entry name" value="ADP-RIBOSE PYROPHOSPHATASE"/>
    <property type="match status" value="1"/>
</dbReference>
<dbReference type="Pfam" id="PF00293">
    <property type="entry name" value="NUDIX"/>
    <property type="match status" value="1"/>
</dbReference>
<accession>A0AAE3ILH6</accession>
<comment type="caution">
    <text evidence="4">The sequence shown here is derived from an EMBL/GenBank/DDBJ whole genome shotgun (WGS) entry which is preliminary data.</text>
</comment>
<dbReference type="InterPro" id="IPR020084">
    <property type="entry name" value="NUDIX_hydrolase_CS"/>
</dbReference>
<dbReference type="AlphaFoldDB" id="A0AAE3ILH6"/>
<proteinExistence type="inferred from homology"/>
<dbReference type="RefSeq" id="WP_263037511.1">
    <property type="nucleotide sequence ID" value="NZ_JAOTPL010000006.1"/>
</dbReference>
<dbReference type="PROSITE" id="PS51462">
    <property type="entry name" value="NUDIX"/>
    <property type="match status" value="1"/>
</dbReference>
<dbReference type="CDD" id="cd03673">
    <property type="entry name" value="NUDIX_Ap6A_hydrolase"/>
    <property type="match status" value="1"/>
</dbReference>
<dbReference type="PANTHER" id="PTHR43736:SF1">
    <property type="entry name" value="DIHYDRONEOPTERIN TRIPHOSPHATE DIPHOSPHATASE"/>
    <property type="match status" value="1"/>
</dbReference>
<dbReference type="SUPFAM" id="SSF55811">
    <property type="entry name" value="Nudix"/>
    <property type="match status" value="1"/>
</dbReference>
<evidence type="ECO:0000256" key="2">
    <source>
        <dbReference type="RuleBase" id="RU003476"/>
    </source>
</evidence>
<dbReference type="EMBL" id="JAOTPL010000006">
    <property type="protein sequence ID" value="MCU7694023.1"/>
    <property type="molecule type" value="Genomic_DNA"/>
</dbReference>
<protein>
    <submittedName>
        <fullName evidence="4">NUDIX domain-containing protein</fullName>
    </submittedName>
</protein>
<keyword evidence="1 2" id="KW-0378">Hydrolase</keyword>
<comment type="similarity">
    <text evidence="2">Belongs to the Nudix hydrolase family.</text>
</comment>
<evidence type="ECO:0000259" key="3">
    <source>
        <dbReference type="PROSITE" id="PS51462"/>
    </source>
</evidence>
<evidence type="ECO:0000313" key="5">
    <source>
        <dbReference type="Proteomes" id="UP001209317"/>
    </source>
</evidence>
<name>A0AAE3ILH6_9BACT</name>
<dbReference type="PRINTS" id="PR00502">
    <property type="entry name" value="NUDIXFAMILY"/>
</dbReference>
<dbReference type="Proteomes" id="UP001209317">
    <property type="component" value="Unassembled WGS sequence"/>
</dbReference>
<dbReference type="InterPro" id="IPR020476">
    <property type="entry name" value="Nudix_hydrolase"/>
</dbReference>
<evidence type="ECO:0000313" key="4">
    <source>
        <dbReference type="EMBL" id="MCU7694023.1"/>
    </source>
</evidence>
<dbReference type="InterPro" id="IPR000086">
    <property type="entry name" value="NUDIX_hydrolase_dom"/>
</dbReference>